<evidence type="ECO:0000256" key="1">
    <source>
        <dbReference type="ARBA" id="ARBA00023015"/>
    </source>
</evidence>
<evidence type="ECO:0000256" key="3">
    <source>
        <dbReference type="ARBA" id="ARBA00023163"/>
    </source>
</evidence>
<dbReference type="InterPro" id="IPR036390">
    <property type="entry name" value="WH_DNA-bd_sf"/>
</dbReference>
<dbReference type="Pfam" id="PF00392">
    <property type="entry name" value="GntR"/>
    <property type="match status" value="1"/>
</dbReference>
<evidence type="ECO:0000313" key="6">
    <source>
        <dbReference type="Proteomes" id="UP000639516"/>
    </source>
</evidence>
<dbReference type="SUPFAM" id="SSF46785">
    <property type="entry name" value="Winged helix' DNA-binding domain"/>
    <property type="match status" value="1"/>
</dbReference>
<evidence type="ECO:0000256" key="2">
    <source>
        <dbReference type="ARBA" id="ARBA00023125"/>
    </source>
</evidence>
<comment type="caution">
    <text evidence="5">The sequence shown here is derived from an EMBL/GenBank/DDBJ whole genome shotgun (WGS) entry which is preliminary data.</text>
</comment>
<dbReference type="InterPro" id="IPR036388">
    <property type="entry name" value="WH-like_DNA-bd_sf"/>
</dbReference>
<reference evidence="5 6" key="1">
    <citation type="journal article" date="2020" name="Arch. Microbiol.">
        <title>Bradyrhizobium campsiandrae sp. nov., a nitrogen-fixing bacterial strain isolated from a native leguminous tree from the Amazon adapted to flooded conditions.</title>
        <authorList>
            <person name="Cabral Michel D."/>
            <person name="Martins da Costa E."/>
            <person name="Azarias Guimaraes A."/>
            <person name="Soares de Carvalho T."/>
            <person name="Santos de Castro Caputo P."/>
            <person name="Willems A."/>
            <person name="de Souza Moreira F.M."/>
        </authorList>
    </citation>
    <scope>NUCLEOTIDE SEQUENCE [LARGE SCALE GENOMIC DNA]</scope>
    <source>
        <strain evidence="6">INPA 384B</strain>
    </source>
</reference>
<dbReference type="SMART" id="SM00345">
    <property type="entry name" value="HTH_GNTR"/>
    <property type="match status" value="1"/>
</dbReference>
<dbReference type="PANTHER" id="PTHR43537:SF5">
    <property type="entry name" value="UXU OPERON TRANSCRIPTIONAL REGULATOR"/>
    <property type="match status" value="1"/>
</dbReference>
<dbReference type="SMART" id="SM00895">
    <property type="entry name" value="FCD"/>
    <property type="match status" value="1"/>
</dbReference>
<keyword evidence="1" id="KW-0805">Transcription regulation</keyword>
<accession>A0ABR7UDV4</accession>
<keyword evidence="2" id="KW-0238">DNA-binding</keyword>
<dbReference type="EMBL" id="JAATTO010000047">
    <property type="protein sequence ID" value="MBC9982238.1"/>
    <property type="molecule type" value="Genomic_DNA"/>
</dbReference>
<protein>
    <submittedName>
        <fullName evidence="5">FadR family transcriptional regulator</fullName>
    </submittedName>
</protein>
<proteinExistence type="predicted"/>
<keyword evidence="3" id="KW-0804">Transcription</keyword>
<dbReference type="Gene3D" id="1.20.120.530">
    <property type="entry name" value="GntR ligand-binding domain-like"/>
    <property type="match status" value="1"/>
</dbReference>
<evidence type="ECO:0000313" key="5">
    <source>
        <dbReference type="EMBL" id="MBC9982238.1"/>
    </source>
</evidence>
<dbReference type="Pfam" id="PF07729">
    <property type="entry name" value="FCD"/>
    <property type="match status" value="1"/>
</dbReference>
<dbReference type="Proteomes" id="UP000639516">
    <property type="component" value="Unassembled WGS sequence"/>
</dbReference>
<sequence>MGAGTLRPGDKLPAERELALQFGVSRTAVREALRSLEIAGIVGLQKGAKGGAFILKGDLDQITRSIRDLFYLGRITLDSLTETRALIMQTAVGLVSQRLTPEILSALRENVDRLSKLPRASTPQERVEISGEFYDLIGKATQNDVLQAIIASLSEIVLQKVAERQMTAMPNLLEHRCKLVEFLAKHDVAAAQEEMGRHLQALHKHLVREEKLSGKK</sequence>
<dbReference type="PANTHER" id="PTHR43537">
    <property type="entry name" value="TRANSCRIPTIONAL REGULATOR, GNTR FAMILY"/>
    <property type="match status" value="1"/>
</dbReference>
<dbReference type="PROSITE" id="PS50949">
    <property type="entry name" value="HTH_GNTR"/>
    <property type="match status" value="1"/>
</dbReference>
<dbReference type="InterPro" id="IPR011711">
    <property type="entry name" value="GntR_C"/>
</dbReference>
<dbReference type="InterPro" id="IPR000524">
    <property type="entry name" value="Tscrpt_reg_HTH_GntR"/>
</dbReference>
<dbReference type="PRINTS" id="PR00035">
    <property type="entry name" value="HTHGNTR"/>
</dbReference>
<dbReference type="Gene3D" id="1.10.10.10">
    <property type="entry name" value="Winged helix-like DNA-binding domain superfamily/Winged helix DNA-binding domain"/>
    <property type="match status" value="1"/>
</dbReference>
<dbReference type="SUPFAM" id="SSF48008">
    <property type="entry name" value="GntR ligand-binding domain-like"/>
    <property type="match status" value="1"/>
</dbReference>
<dbReference type="InterPro" id="IPR008920">
    <property type="entry name" value="TF_FadR/GntR_C"/>
</dbReference>
<dbReference type="CDD" id="cd07377">
    <property type="entry name" value="WHTH_GntR"/>
    <property type="match status" value="1"/>
</dbReference>
<organism evidence="5 6">
    <name type="scientific">Bradyrhizobium campsiandrae</name>
    <dbReference type="NCBI Taxonomy" id="1729892"/>
    <lineage>
        <taxon>Bacteria</taxon>
        <taxon>Pseudomonadati</taxon>
        <taxon>Pseudomonadota</taxon>
        <taxon>Alphaproteobacteria</taxon>
        <taxon>Hyphomicrobiales</taxon>
        <taxon>Nitrobacteraceae</taxon>
        <taxon>Bradyrhizobium</taxon>
    </lineage>
</organism>
<gene>
    <name evidence="5" type="ORF">HA482_28930</name>
</gene>
<evidence type="ECO:0000259" key="4">
    <source>
        <dbReference type="PROSITE" id="PS50949"/>
    </source>
</evidence>
<name>A0ABR7UDV4_9BRAD</name>
<feature type="domain" description="HTH gntR-type" evidence="4">
    <location>
        <begin position="1"/>
        <end position="57"/>
    </location>
</feature>
<keyword evidence="6" id="KW-1185">Reference proteome</keyword>